<protein>
    <recommendedName>
        <fullName evidence="1">HDOD domain-containing protein</fullName>
    </recommendedName>
</protein>
<dbReference type="InterPro" id="IPR014408">
    <property type="entry name" value="dGMP_Pdiesterase_EAL/HD-GYP"/>
</dbReference>
<proteinExistence type="predicted"/>
<evidence type="ECO:0000313" key="3">
    <source>
        <dbReference type="Proteomes" id="UP000830055"/>
    </source>
</evidence>
<dbReference type="Gene3D" id="3.20.20.450">
    <property type="entry name" value="EAL domain"/>
    <property type="match status" value="1"/>
</dbReference>
<dbReference type="InterPro" id="IPR052340">
    <property type="entry name" value="RNase_Y/CdgJ"/>
</dbReference>
<dbReference type="PROSITE" id="PS51833">
    <property type="entry name" value="HDOD"/>
    <property type="match status" value="1"/>
</dbReference>
<dbReference type="Pfam" id="PF00563">
    <property type="entry name" value="EAL"/>
    <property type="match status" value="1"/>
</dbReference>
<name>A0ABM7W868_9BACT</name>
<dbReference type="InterPro" id="IPR001633">
    <property type="entry name" value="EAL_dom"/>
</dbReference>
<accession>A0ABM7W868</accession>
<dbReference type="PIRSF" id="PIRSF003180">
    <property type="entry name" value="DiGMPpdiest_YuxH"/>
    <property type="match status" value="1"/>
</dbReference>
<reference evidence="2 3" key="1">
    <citation type="submission" date="2022-01" db="EMBL/GenBank/DDBJ databases">
        <title>Desulfofustis limnae sp. nov., a novel mesophilic sulfate-reducing bacterium isolated from marsh soil.</title>
        <authorList>
            <person name="Watanabe M."/>
            <person name="Takahashi A."/>
            <person name="Kojima H."/>
            <person name="Fukui M."/>
        </authorList>
    </citation>
    <scope>NUCLEOTIDE SEQUENCE [LARGE SCALE GENOMIC DNA]</scope>
    <source>
        <strain evidence="2 3">PPLL</strain>
    </source>
</reference>
<dbReference type="SUPFAM" id="SSF109604">
    <property type="entry name" value="HD-domain/PDEase-like"/>
    <property type="match status" value="1"/>
</dbReference>
<dbReference type="EMBL" id="AP025516">
    <property type="protein sequence ID" value="BDD87147.1"/>
    <property type="molecule type" value="Genomic_DNA"/>
</dbReference>
<dbReference type="Pfam" id="PF08668">
    <property type="entry name" value="HDOD"/>
    <property type="match status" value="1"/>
</dbReference>
<keyword evidence="3" id="KW-1185">Reference proteome</keyword>
<dbReference type="Gene3D" id="1.10.3210.10">
    <property type="entry name" value="Hypothetical protein af1432"/>
    <property type="match status" value="1"/>
</dbReference>
<dbReference type="PANTHER" id="PTHR33525:SF4">
    <property type="entry name" value="CYCLIC DI-GMP PHOSPHODIESTERASE CDGJ"/>
    <property type="match status" value="1"/>
</dbReference>
<dbReference type="InterPro" id="IPR035919">
    <property type="entry name" value="EAL_sf"/>
</dbReference>
<evidence type="ECO:0000259" key="1">
    <source>
        <dbReference type="PROSITE" id="PS51833"/>
    </source>
</evidence>
<evidence type="ECO:0000313" key="2">
    <source>
        <dbReference type="EMBL" id="BDD87147.1"/>
    </source>
</evidence>
<dbReference type="SUPFAM" id="SSF141868">
    <property type="entry name" value="EAL domain-like"/>
    <property type="match status" value="1"/>
</dbReference>
<gene>
    <name evidence="2" type="ORF">DPPLL_15120</name>
</gene>
<sequence>MLMDVFVARQPIFNKKRQLFGYELLFRSGMNNSFPDLDGDIATSSLLSSSFFSFGIEKIAGGRKSFINFTEALLLKGTPALFPREIIMVEILESVRPTPEMLAACRSLKSQGYTLALDDFVFDESYAELLSMVDIVKIDFQSDQKQNLHRLKDWQRYGSCKFLAEKIETYAEFQEALALGFSLFQGYFFAKPEVLRNRDIPPNKLTSLRLISEIHQREFNVDALEALIGRDVAVSYKLLKYLNSAYFSRLAPLRSIRQAIAYLGERGVRLFVSLIATSQLADNKPDELVRLSIIRARFLELLGQHTGGQNDGELFLLGLFSLIDAMLDNPMDHLVKRLPVGDQVRQALVDRGGPLAPYLHFVESLERARWEEVEALLRRFGLNEEATGDMYLEAIGWADCFETSTGSQ</sequence>
<dbReference type="Proteomes" id="UP000830055">
    <property type="component" value="Chromosome"/>
</dbReference>
<dbReference type="PANTHER" id="PTHR33525">
    <property type="match status" value="1"/>
</dbReference>
<dbReference type="InterPro" id="IPR013976">
    <property type="entry name" value="HDOD"/>
</dbReference>
<organism evidence="2 3">
    <name type="scientific">Desulfofustis limnaeus</name>
    <dbReference type="NCBI Taxonomy" id="2740163"/>
    <lineage>
        <taxon>Bacteria</taxon>
        <taxon>Pseudomonadati</taxon>
        <taxon>Thermodesulfobacteriota</taxon>
        <taxon>Desulfobulbia</taxon>
        <taxon>Desulfobulbales</taxon>
        <taxon>Desulfocapsaceae</taxon>
        <taxon>Desulfofustis</taxon>
    </lineage>
</organism>
<feature type="domain" description="HDOD" evidence="1">
    <location>
        <begin position="200"/>
        <end position="386"/>
    </location>
</feature>